<dbReference type="EMBL" id="UINC01071011">
    <property type="protein sequence ID" value="SVC05604.1"/>
    <property type="molecule type" value="Genomic_DNA"/>
</dbReference>
<organism evidence="1">
    <name type="scientific">marine metagenome</name>
    <dbReference type="NCBI Taxonomy" id="408172"/>
    <lineage>
        <taxon>unclassified sequences</taxon>
        <taxon>metagenomes</taxon>
        <taxon>ecological metagenomes</taxon>
    </lineage>
</organism>
<name>A0A382J0I9_9ZZZZ</name>
<protein>
    <submittedName>
        <fullName evidence="1">Uncharacterized protein</fullName>
    </submittedName>
</protein>
<accession>A0A382J0I9</accession>
<gene>
    <name evidence="1" type="ORF">METZ01_LOCUS258458</name>
</gene>
<evidence type="ECO:0000313" key="1">
    <source>
        <dbReference type="EMBL" id="SVC05604.1"/>
    </source>
</evidence>
<proteinExistence type="predicted"/>
<dbReference type="AlphaFoldDB" id="A0A382J0I9"/>
<feature type="non-terminal residue" evidence="1">
    <location>
        <position position="1"/>
    </location>
</feature>
<reference evidence="1" key="1">
    <citation type="submission" date="2018-05" db="EMBL/GenBank/DDBJ databases">
        <authorList>
            <person name="Lanie J.A."/>
            <person name="Ng W.-L."/>
            <person name="Kazmierczak K.M."/>
            <person name="Andrzejewski T.M."/>
            <person name="Davidsen T.M."/>
            <person name="Wayne K.J."/>
            <person name="Tettelin H."/>
            <person name="Glass J.I."/>
            <person name="Rusch D."/>
            <person name="Podicherti R."/>
            <person name="Tsui H.-C.T."/>
            <person name="Winkler M.E."/>
        </authorList>
    </citation>
    <scope>NUCLEOTIDE SEQUENCE</scope>
</reference>
<sequence length="71" mass="8079">VRYSSPNKRTHIYSVRSNGGTARYDLSAYPPLQRKKFVQRAIDGYNEIVDFAPPVIPVVVETPVINTEEEE</sequence>